<comment type="similarity">
    <text evidence="1">Belongs to the protein-tyrosine phosphatase family.</text>
</comment>
<organism evidence="3 4">
    <name type="scientific">Pseudooceanicola atlanticus</name>
    <dbReference type="NCBI Taxonomy" id="1461694"/>
    <lineage>
        <taxon>Bacteria</taxon>
        <taxon>Pseudomonadati</taxon>
        <taxon>Pseudomonadota</taxon>
        <taxon>Alphaproteobacteria</taxon>
        <taxon>Rhodobacterales</taxon>
        <taxon>Paracoccaceae</taxon>
        <taxon>Pseudooceanicola</taxon>
    </lineage>
</organism>
<protein>
    <recommendedName>
        <fullName evidence="2">Tyrosine specific protein phosphatases domain-containing protein</fullName>
    </recommendedName>
</protein>
<comment type="caution">
    <text evidence="3">The sequence shown here is derived from an EMBL/GenBank/DDBJ whole genome shotgun (WGS) entry which is preliminary data.</text>
</comment>
<sequence>MTIALTTEALPYPGVHNIRSLGGYRTESGQMTRDDGYWRGCALTGIEAPHRDDLIGRGLRHVVDLRMLGEVDTDPNPLAGDPRVSYVNIPLYAGLAPIDQMAQEADRDEGGFDMGYRYRRALDECQDNIASVLGHIAEAEEGGVYFHCTAGKDRTGIIAALLLSNAGVPRDVVVAEYALTERLGKPLMDRLRSAIQERGASADRARRVIASEPHTMAKTLVHLDEKYGGPVAYLERIGLDEAARQRLAARLV</sequence>
<evidence type="ECO:0000256" key="1">
    <source>
        <dbReference type="ARBA" id="ARBA00009580"/>
    </source>
</evidence>
<dbReference type="EMBL" id="AQQX01000003">
    <property type="protein sequence ID" value="KGM49183.1"/>
    <property type="molecule type" value="Genomic_DNA"/>
</dbReference>
<accession>A0A0A0EGD1</accession>
<dbReference type="PROSITE" id="PS50056">
    <property type="entry name" value="TYR_PHOSPHATASE_2"/>
    <property type="match status" value="1"/>
</dbReference>
<dbReference type="eggNOG" id="COG2365">
    <property type="taxonomic scope" value="Bacteria"/>
</dbReference>
<dbReference type="InterPro" id="IPR016130">
    <property type="entry name" value="Tyr_Pase_AS"/>
</dbReference>
<evidence type="ECO:0000313" key="4">
    <source>
        <dbReference type="Proteomes" id="UP000030004"/>
    </source>
</evidence>
<keyword evidence="4" id="KW-1185">Reference proteome</keyword>
<dbReference type="PANTHER" id="PTHR31126:SF1">
    <property type="entry name" value="TYROSINE SPECIFIC PROTEIN PHOSPHATASES DOMAIN-CONTAINING PROTEIN"/>
    <property type="match status" value="1"/>
</dbReference>
<proteinExistence type="inferred from homology"/>
<dbReference type="InterPro" id="IPR029021">
    <property type="entry name" value="Prot-tyrosine_phosphatase-like"/>
</dbReference>
<dbReference type="InterPro" id="IPR026893">
    <property type="entry name" value="Tyr/Ser_Pase_IphP-type"/>
</dbReference>
<dbReference type="AlphaFoldDB" id="A0A0A0EGD1"/>
<dbReference type="Gene3D" id="3.90.190.10">
    <property type="entry name" value="Protein tyrosine phosphatase superfamily"/>
    <property type="match status" value="1"/>
</dbReference>
<name>A0A0A0EGD1_9RHOB</name>
<dbReference type="RefSeq" id="WP_052418241.1">
    <property type="nucleotide sequence ID" value="NZ_AQQX01000003.1"/>
</dbReference>
<evidence type="ECO:0000259" key="2">
    <source>
        <dbReference type="PROSITE" id="PS50056"/>
    </source>
</evidence>
<dbReference type="OrthoDB" id="1188001at2"/>
<feature type="domain" description="Tyrosine specific protein phosphatases" evidence="2">
    <location>
        <begin position="127"/>
        <end position="188"/>
    </location>
</feature>
<dbReference type="PANTHER" id="PTHR31126">
    <property type="entry name" value="TYROSINE-PROTEIN PHOSPHATASE"/>
    <property type="match status" value="1"/>
</dbReference>
<dbReference type="Proteomes" id="UP000030004">
    <property type="component" value="Unassembled WGS sequence"/>
</dbReference>
<dbReference type="SUPFAM" id="SSF52799">
    <property type="entry name" value="(Phosphotyrosine protein) phosphatases II"/>
    <property type="match status" value="1"/>
</dbReference>
<dbReference type="InterPro" id="IPR000387">
    <property type="entry name" value="Tyr_Pase_dom"/>
</dbReference>
<reference evidence="3 4" key="1">
    <citation type="journal article" date="2015" name="Antonie Van Leeuwenhoek">
        <title>Pseudooceanicola atlanticus gen. nov. sp. nov., isolated from surface seawater of the Atlantic Ocean and reclassification of Oceanicola batsensis, Oceanicola marinus, Oceanicola nitratireducens, Oceanicola nanhaiensis, Oceanicola antarcticus and Oceanicola flagellatus, as Pseudooceanicola batsensis comb. nov., Pseudooceanicola marinus comb. nov., Pseudooceanicola nitratireducens comb. nov., Pseudooceanicola nanhaiensis comb. nov., Pseudooceanicola antarcticus comb. nov., and Pseudooceanicola flagellatus comb. nov.</title>
        <authorList>
            <person name="Lai Q."/>
            <person name="Li G."/>
            <person name="Liu X."/>
            <person name="Du Y."/>
            <person name="Sun F."/>
            <person name="Shao Z."/>
        </authorList>
    </citation>
    <scope>NUCLEOTIDE SEQUENCE [LARGE SCALE GENOMIC DNA]</scope>
    <source>
        <strain evidence="3 4">22II-s11g</strain>
    </source>
</reference>
<evidence type="ECO:0000313" key="3">
    <source>
        <dbReference type="EMBL" id="KGM49183.1"/>
    </source>
</evidence>
<dbReference type="STRING" id="1461694.ATO9_10990"/>
<dbReference type="PROSITE" id="PS00383">
    <property type="entry name" value="TYR_PHOSPHATASE_1"/>
    <property type="match status" value="1"/>
</dbReference>
<dbReference type="Pfam" id="PF13350">
    <property type="entry name" value="Y_phosphatase3"/>
    <property type="match status" value="1"/>
</dbReference>
<dbReference type="GO" id="GO:0004721">
    <property type="term" value="F:phosphoprotein phosphatase activity"/>
    <property type="evidence" value="ECO:0007669"/>
    <property type="project" value="InterPro"/>
</dbReference>
<gene>
    <name evidence="3" type="ORF">ATO9_10990</name>
</gene>